<sequence>MYFMSAISSSPDDPEIRILLMGRYGSGQSSSGNTILGEMMFKVKKHETEVCEVKTQIGGKQVYVINSPDLWHPYLNKEKLKMMKEKLVSRFSGESSAIVPDDIDVIPEKKDQIRLVLLGKTGCGKSATGNTIIGRNMFTFSAGSKSQTKLCQSETRVRYGKEITVIDTPGFYDTELRFWISHLLSVLFNKLSLYRFQLFLMIRCVKYSTEK</sequence>
<comment type="similarity">
    <text evidence="1">Belongs to the TRAFAC class TrmE-Era-EngA-EngB-Septin-like GTPase superfamily. AIG1/Toc34/Toc159-like paraseptin GTPase family. IAN subfamily.</text>
</comment>
<dbReference type="PANTHER" id="PTHR10903:SF188">
    <property type="entry name" value="GTPASE IMAP FAMILY MEMBER 2-LIKE-RELATED"/>
    <property type="match status" value="1"/>
</dbReference>
<evidence type="ECO:0000256" key="3">
    <source>
        <dbReference type="ARBA" id="ARBA00023134"/>
    </source>
</evidence>
<evidence type="ECO:0000313" key="5">
    <source>
        <dbReference type="Ensembl" id="ENSSANP00000005696.1"/>
    </source>
</evidence>
<reference evidence="5" key="2">
    <citation type="submission" date="2025-09" db="UniProtKB">
        <authorList>
            <consortium name="Ensembl"/>
        </authorList>
    </citation>
    <scope>IDENTIFICATION</scope>
</reference>
<dbReference type="Proteomes" id="UP000472260">
    <property type="component" value="Unassembled WGS sequence"/>
</dbReference>
<proteinExistence type="inferred from homology"/>
<dbReference type="Pfam" id="PF04548">
    <property type="entry name" value="AIG1"/>
    <property type="match status" value="2"/>
</dbReference>
<dbReference type="Gene3D" id="3.40.50.300">
    <property type="entry name" value="P-loop containing nucleotide triphosphate hydrolases"/>
    <property type="match status" value="2"/>
</dbReference>
<dbReference type="AlphaFoldDB" id="A0A671KGI3"/>
<dbReference type="PANTHER" id="PTHR10903">
    <property type="entry name" value="GTPASE, IMAP FAMILY MEMBER-RELATED"/>
    <property type="match status" value="1"/>
</dbReference>
<name>A0A671KGI3_9TELE</name>
<dbReference type="SUPFAM" id="SSF52540">
    <property type="entry name" value="P-loop containing nucleoside triphosphate hydrolases"/>
    <property type="match status" value="2"/>
</dbReference>
<dbReference type="GO" id="GO:0005525">
    <property type="term" value="F:GTP binding"/>
    <property type="evidence" value="ECO:0007669"/>
    <property type="project" value="UniProtKB-KW"/>
</dbReference>
<evidence type="ECO:0000313" key="6">
    <source>
        <dbReference type="Proteomes" id="UP000472260"/>
    </source>
</evidence>
<reference evidence="5" key="1">
    <citation type="submission" date="2025-08" db="UniProtKB">
        <authorList>
            <consortium name="Ensembl"/>
        </authorList>
    </citation>
    <scope>IDENTIFICATION</scope>
</reference>
<feature type="domain" description="AIG1-type G" evidence="4">
    <location>
        <begin position="110"/>
        <end position="211"/>
    </location>
</feature>
<dbReference type="InterPro" id="IPR006703">
    <property type="entry name" value="G_AIG1"/>
</dbReference>
<keyword evidence="3" id="KW-0342">GTP-binding</keyword>
<dbReference type="PROSITE" id="PS51720">
    <property type="entry name" value="G_AIG1"/>
    <property type="match status" value="1"/>
</dbReference>
<evidence type="ECO:0000256" key="2">
    <source>
        <dbReference type="ARBA" id="ARBA00022741"/>
    </source>
</evidence>
<protein>
    <recommendedName>
        <fullName evidence="4">AIG1-type G domain-containing protein</fullName>
    </recommendedName>
</protein>
<keyword evidence="6" id="KW-1185">Reference proteome</keyword>
<evidence type="ECO:0000259" key="4">
    <source>
        <dbReference type="PROSITE" id="PS51720"/>
    </source>
</evidence>
<evidence type="ECO:0000256" key="1">
    <source>
        <dbReference type="ARBA" id="ARBA00008535"/>
    </source>
</evidence>
<keyword evidence="2" id="KW-0547">Nucleotide-binding</keyword>
<dbReference type="InterPro" id="IPR027417">
    <property type="entry name" value="P-loop_NTPase"/>
</dbReference>
<dbReference type="Ensembl" id="ENSSANT00000006129.1">
    <property type="protein sequence ID" value="ENSSANP00000005696.1"/>
    <property type="gene ID" value="ENSSANG00000003173.1"/>
</dbReference>
<accession>A0A671KGI3</accession>
<dbReference type="InterPro" id="IPR045058">
    <property type="entry name" value="GIMA/IAN/Toc"/>
</dbReference>
<organism evidence="5 6">
    <name type="scientific">Sinocyclocheilus anshuiensis</name>
    <dbReference type="NCBI Taxonomy" id="1608454"/>
    <lineage>
        <taxon>Eukaryota</taxon>
        <taxon>Metazoa</taxon>
        <taxon>Chordata</taxon>
        <taxon>Craniata</taxon>
        <taxon>Vertebrata</taxon>
        <taxon>Euteleostomi</taxon>
        <taxon>Actinopterygii</taxon>
        <taxon>Neopterygii</taxon>
        <taxon>Teleostei</taxon>
        <taxon>Ostariophysi</taxon>
        <taxon>Cypriniformes</taxon>
        <taxon>Cyprinidae</taxon>
        <taxon>Cyprininae</taxon>
        <taxon>Sinocyclocheilus</taxon>
    </lineage>
</organism>